<feature type="non-terminal residue" evidence="1">
    <location>
        <position position="57"/>
    </location>
</feature>
<evidence type="ECO:0000313" key="1">
    <source>
        <dbReference type="EMBL" id="KAG9979272.1"/>
    </source>
</evidence>
<organism evidence="1 2">
    <name type="scientific">Aureobasidium melanogenum</name>
    <name type="common">Aureobasidium pullulans var. melanogenum</name>
    <dbReference type="NCBI Taxonomy" id="46634"/>
    <lineage>
        <taxon>Eukaryota</taxon>
        <taxon>Fungi</taxon>
        <taxon>Dikarya</taxon>
        <taxon>Ascomycota</taxon>
        <taxon>Pezizomycotina</taxon>
        <taxon>Dothideomycetes</taxon>
        <taxon>Dothideomycetidae</taxon>
        <taxon>Dothideales</taxon>
        <taxon>Saccotheciaceae</taxon>
        <taxon>Aureobasidium</taxon>
    </lineage>
</organism>
<protein>
    <submittedName>
        <fullName evidence="1">Uncharacterized protein</fullName>
    </submittedName>
</protein>
<proteinExistence type="predicted"/>
<accession>A0A9P8FQ95</accession>
<reference evidence="1" key="1">
    <citation type="journal article" date="2021" name="J Fungi (Basel)">
        <title>Virulence traits and population genomics of the black yeast Aureobasidium melanogenum.</title>
        <authorList>
            <person name="Cernosa A."/>
            <person name="Sun X."/>
            <person name="Gostincar C."/>
            <person name="Fang C."/>
            <person name="Gunde-Cimerman N."/>
            <person name="Song Z."/>
        </authorList>
    </citation>
    <scope>NUCLEOTIDE SEQUENCE</scope>
    <source>
        <strain evidence="1">EXF-9298</strain>
    </source>
</reference>
<dbReference type="Proteomes" id="UP000729357">
    <property type="component" value="Unassembled WGS sequence"/>
</dbReference>
<gene>
    <name evidence="1" type="ORF">KCU98_g8882</name>
</gene>
<dbReference type="EMBL" id="JAHFXS010001155">
    <property type="protein sequence ID" value="KAG9979272.1"/>
    <property type="molecule type" value="Genomic_DNA"/>
</dbReference>
<comment type="caution">
    <text evidence="1">The sequence shown here is derived from an EMBL/GenBank/DDBJ whole genome shotgun (WGS) entry which is preliminary data.</text>
</comment>
<dbReference type="AlphaFoldDB" id="A0A9P8FQ95"/>
<sequence length="57" mass="6232">MQGVFKAAVREGPQVRPSIKQALEDLVGCFSALIYATDFVESDEVPLAQRSLGNMFT</sequence>
<keyword evidence="2" id="KW-1185">Reference proteome</keyword>
<name>A0A9P8FQ95_AURME</name>
<reference evidence="1" key="2">
    <citation type="submission" date="2021-08" db="EMBL/GenBank/DDBJ databases">
        <authorList>
            <person name="Gostincar C."/>
            <person name="Sun X."/>
            <person name="Song Z."/>
            <person name="Gunde-Cimerman N."/>
        </authorList>
    </citation>
    <scope>NUCLEOTIDE SEQUENCE</scope>
    <source>
        <strain evidence="1">EXF-9298</strain>
    </source>
</reference>
<evidence type="ECO:0000313" key="2">
    <source>
        <dbReference type="Proteomes" id="UP000729357"/>
    </source>
</evidence>
<feature type="non-terminal residue" evidence="1">
    <location>
        <position position="1"/>
    </location>
</feature>